<dbReference type="Proteomes" id="UP001152797">
    <property type="component" value="Unassembled WGS sequence"/>
</dbReference>
<dbReference type="GO" id="GO:0004719">
    <property type="term" value="F:protein-L-isoaspartate (D-aspartate) O-methyltransferase activity"/>
    <property type="evidence" value="ECO:0007669"/>
    <property type="project" value="InterPro"/>
</dbReference>
<name>A0A9P1GR80_9DINO</name>
<comment type="caution">
    <text evidence="3">The sequence shown here is derived from an EMBL/GenBank/DDBJ whole genome shotgun (WGS) entry which is preliminary data.</text>
</comment>
<proteinExistence type="inferred from homology"/>
<dbReference type="Pfam" id="PF01135">
    <property type="entry name" value="PCMT"/>
    <property type="match status" value="1"/>
</dbReference>
<organism evidence="3">
    <name type="scientific">Cladocopium goreaui</name>
    <dbReference type="NCBI Taxonomy" id="2562237"/>
    <lineage>
        <taxon>Eukaryota</taxon>
        <taxon>Sar</taxon>
        <taxon>Alveolata</taxon>
        <taxon>Dinophyceae</taxon>
        <taxon>Suessiales</taxon>
        <taxon>Symbiodiniaceae</taxon>
        <taxon>Cladocopium</taxon>
    </lineage>
</organism>
<reference evidence="3" key="1">
    <citation type="submission" date="2022-10" db="EMBL/GenBank/DDBJ databases">
        <authorList>
            <person name="Chen Y."/>
            <person name="Dougan E. K."/>
            <person name="Chan C."/>
            <person name="Rhodes N."/>
            <person name="Thang M."/>
        </authorList>
    </citation>
    <scope>NUCLEOTIDE SEQUENCE</scope>
</reference>
<evidence type="ECO:0000256" key="1">
    <source>
        <dbReference type="ARBA" id="ARBA00005369"/>
    </source>
</evidence>
<dbReference type="EMBL" id="CAMXCT010006756">
    <property type="protein sequence ID" value="CAI4019530.1"/>
    <property type="molecule type" value="Genomic_DNA"/>
</dbReference>
<dbReference type="AlphaFoldDB" id="A0A9P1GR80"/>
<evidence type="ECO:0000256" key="2">
    <source>
        <dbReference type="SAM" id="MobiDB-lite"/>
    </source>
</evidence>
<dbReference type="SUPFAM" id="SSF53335">
    <property type="entry name" value="S-adenosyl-L-methionine-dependent methyltransferases"/>
    <property type="match status" value="1"/>
</dbReference>
<evidence type="ECO:0000313" key="6">
    <source>
        <dbReference type="Proteomes" id="UP001152797"/>
    </source>
</evidence>
<comment type="similarity">
    <text evidence="1">Belongs to the methyltransferase superfamily. L-isoaspartyl/D-aspartyl protein methyltransferase family.</text>
</comment>
<dbReference type="Gene3D" id="3.40.50.150">
    <property type="entry name" value="Vaccinia Virus protein VP39"/>
    <property type="match status" value="1"/>
</dbReference>
<accession>A0A9P1GR80</accession>
<sequence length="455" mass="49428">MHTALHQRIMAAHEDEVHMSNERMVNQLRRSGALRSQACVDAFKAVDRAHFWIRGLRSEIYGTEVYGDAPLRYGKLHQSAPHIYARALEALMPLKTGMSFLNIGSGTGYFSSLVAEILGDGVNDGLELWPENVAHAQERCNMLGKHHITFNVGNVYQLDVNLGMRYSRIYVWLPRCGIFHGQVGLGLALLGLCAQAAKLHLEVQGSCDSFQCDLEKGWSPKLGSSGHLAIGAVSCHRPTNLQTLEMWPWLQGSLLLGIVIDLDPAAVVAFRGAHVPPLSWMTSPADLLQRFPEHVPVLVTVQLEGSKTSKKLLLPKTLKAGQVLAVLSEHVELEDKDIPWPNMQIQVAGKLPAAEQQMGEIWSSLAADVLPMTLQQLPSETPHQDPAGAASAKRKNTEELPTEPPRKRCKAAGGFGGIVVDVARMALWSLAGYILVGSEAAAAAGFTAACAKALM</sequence>
<dbReference type="PANTHER" id="PTHR11579">
    <property type="entry name" value="PROTEIN-L-ISOASPARTATE O-METHYLTRANSFERASE"/>
    <property type="match status" value="1"/>
</dbReference>
<dbReference type="OrthoDB" id="10257972at2759"/>
<dbReference type="EMBL" id="CAMXCT020006756">
    <property type="protein sequence ID" value="CAL1172905.1"/>
    <property type="molecule type" value="Genomic_DNA"/>
</dbReference>
<dbReference type="EMBL" id="CAMXCT030006756">
    <property type="protein sequence ID" value="CAL4806842.1"/>
    <property type="molecule type" value="Genomic_DNA"/>
</dbReference>
<keyword evidence="6" id="KW-1185">Reference proteome</keyword>
<evidence type="ECO:0000313" key="3">
    <source>
        <dbReference type="EMBL" id="CAI4019530.1"/>
    </source>
</evidence>
<dbReference type="InterPro" id="IPR000682">
    <property type="entry name" value="PCMT"/>
</dbReference>
<evidence type="ECO:0000313" key="5">
    <source>
        <dbReference type="EMBL" id="CAL4806842.1"/>
    </source>
</evidence>
<dbReference type="PANTHER" id="PTHR11579:SF9">
    <property type="entry name" value="PROTEIN-L-ISOASPARTATE O-METHYLTRANSFERASE"/>
    <property type="match status" value="1"/>
</dbReference>
<reference evidence="4" key="2">
    <citation type="submission" date="2024-04" db="EMBL/GenBank/DDBJ databases">
        <authorList>
            <person name="Chen Y."/>
            <person name="Shah S."/>
            <person name="Dougan E. K."/>
            <person name="Thang M."/>
            <person name="Chan C."/>
        </authorList>
    </citation>
    <scope>NUCLEOTIDE SEQUENCE [LARGE SCALE GENOMIC DNA]</scope>
</reference>
<feature type="region of interest" description="Disordered" evidence="2">
    <location>
        <begin position="377"/>
        <end position="408"/>
    </location>
</feature>
<protein>
    <submittedName>
        <fullName evidence="5">Protein-L-isoaspartate O-methyltransferase domain-containing protein 1</fullName>
    </submittedName>
</protein>
<gene>
    <name evidence="3" type="ORF">C1SCF055_LOCUS44025</name>
</gene>
<dbReference type="GO" id="GO:0005737">
    <property type="term" value="C:cytoplasm"/>
    <property type="evidence" value="ECO:0007669"/>
    <property type="project" value="TreeGrafter"/>
</dbReference>
<dbReference type="CDD" id="cd02440">
    <property type="entry name" value="AdoMet_MTases"/>
    <property type="match status" value="1"/>
</dbReference>
<evidence type="ECO:0000313" key="4">
    <source>
        <dbReference type="EMBL" id="CAL1172905.1"/>
    </source>
</evidence>
<dbReference type="InterPro" id="IPR029063">
    <property type="entry name" value="SAM-dependent_MTases_sf"/>
</dbReference>